<name>A0A8J3NUI3_9ACTN</name>
<proteinExistence type="predicted"/>
<dbReference type="Gene3D" id="1.20.1270.360">
    <property type="match status" value="1"/>
</dbReference>
<keyword evidence="2" id="KW-1185">Reference proteome</keyword>
<comment type="caution">
    <text evidence="1">The sequence shown here is derived from an EMBL/GenBank/DDBJ whole genome shotgun (WGS) entry which is preliminary data.</text>
</comment>
<organism evidence="1 2">
    <name type="scientific">Catellatospora chokoriensis</name>
    <dbReference type="NCBI Taxonomy" id="310353"/>
    <lineage>
        <taxon>Bacteria</taxon>
        <taxon>Bacillati</taxon>
        <taxon>Actinomycetota</taxon>
        <taxon>Actinomycetes</taxon>
        <taxon>Micromonosporales</taxon>
        <taxon>Micromonosporaceae</taxon>
        <taxon>Catellatospora</taxon>
    </lineage>
</organism>
<evidence type="ECO:0000313" key="2">
    <source>
        <dbReference type="Proteomes" id="UP000619293"/>
    </source>
</evidence>
<sequence>MATFATGAGAGSIPPEVVLGTALTRFVKECVRCAGACTACADACLSEQLAVDLVDCIGLNFHCADVCEATKRMLSRRMGVDPHLTRARLEVCALRVQGVPPSGSGTLARTASAWSARTPAAHASRPAGSCWRRWADPVAGTPARWSEFGREYACPVADLLSGLARAVTGTIPTPLTNPWGVCYGHHI</sequence>
<reference evidence="1 2" key="1">
    <citation type="submission" date="2021-01" db="EMBL/GenBank/DDBJ databases">
        <title>Whole genome shotgun sequence of Catellatospora chokoriensis NBRC 107358.</title>
        <authorList>
            <person name="Komaki H."/>
            <person name="Tamura T."/>
        </authorList>
    </citation>
    <scope>NUCLEOTIDE SEQUENCE [LARGE SCALE GENOMIC DNA]</scope>
    <source>
        <strain evidence="1 2">NBRC 107358</strain>
    </source>
</reference>
<evidence type="ECO:0000313" key="1">
    <source>
        <dbReference type="EMBL" id="GIF93057.1"/>
    </source>
</evidence>
<gene>
    <name evidence="1" type="ORF">Cch02nite_65010</name>
</gene>
<dbReference type="InterPro" id="IPR005560">
    <property type="entry name" value="Csp_YhjQ"/>
</dbReference>
<dbReference type="AlphaFoldDB" id="A0A8J3NUI3"/>
<dbReference type="Proteomes" id="UP000619293">
    <property type="component" value="Unassembled WGS sequence"/>
</dbReference>
<dbReference type="PANTHER" id="PTHR37310">
    <property type="entry name" value="CYTOPLASMIC PROTEIN-RELATED"/>
    <property type="match status" value="1"/>
</dbReference>
<dbReference type="Pfam" id="PF03860">
    <property type="entry name" value="Csp"/>
    <property type="match status" value="1"/>
</dbReference>
<accession>A0A8J3NUI3</accession>
<dbReference type="EMBL" id="BONG01000055">
    <property type="protein sequence ID" value="GIF93057.1"/>
    <property type="molecule type" value="Genomic_DNA"/>
</dbReference>
<dbReference type="PANTHER" id="PTHR37310:SF1">
    <property type="entry name" value="CYTOPLASMIC PROTEIN"/>
    <property type="match status" value="1"/>
</dbReference>
<protein>
    <submittedName>
        <fullName evidence="1">Uncharacterized protein</fullName>
    </submittedName>
</protein>